<dbReference type="EMBL" id="JANRHJ010000004">
    <property type="protein sequence ID" value="MCR8873224.1"/>
    <property type="molecule type" value="Genomic_DNA"/>
</dbReference>
<gene>
    <name evidence="1" type="ORF">NW209_04160</name>
</gene>
<dbReference type="RefSeq" id="WP_025892956.1">
    <property type="nucleotide sequence ID" value="NZ_JANRHJ010000004.1"/>
</dbReference>
<keyword evidence="2" id="KW-1185">Reference proteome</keyword>
<evidence type="ECO:0000313" key="1">
    <source>
        <dbReference type="EMBL" id="MCR8873224.1"/>
    </source>
</evidence>
<proteinExistence type="predicted"/>
<dbReference type="SUPFAM" id="SSF49299">
    <property type="entry name" value="PKD domain"/>
    <property type="match status" value="1"/>
</dbReference>
<reference evidence="1 2" key="1">
    <citation type="submission" date="2022-08" db="EMBL/GenBank/DDBJ databases">
        <authorList>
            <person name="Zeman M."/>
            <person name="Kubasova T."/>
        </authorList>
    </citation>
    <scope>NUCLEOTIDE SEQUENCE [LARGE SCALE GENOMIC DNA]</scope>
    <source>
        <strain evidence="1 2">ET62</strain>
    </source>
</reference>
<dbReference type="InterPro" id="IPR008979">
    <property type="entry name" value="Galactose-bd-like_sf"/>
</dbReference>
<comment type="caution">
    <text evidence="1">The sequence shown here is derived from an EMBL/GenBank/DDBJ whole genome shotgun (WGS) entry which is preliminary data.</text>
</comment>
<dbReference type="InterPro" id="IPR035986">
    <property type="entry name" value="PKD_dom_sf"/>
</dbReference>
<accession>A0AAW5N8Y6</accession>
<evidence type="ECO:0008006" key="3">
    <source>
        <dbReference type="Google" id="ProtNLM"/>
    </source>
</evidence>
<dbReference type="AlphaFoldDB" id="A0AAW5N8Y6"/>
<dbReference type="SUPFAM" id="SSF49785">
    <property type="entry name" value="Galactose-binding domain-like"/>
    <property type="match status" value="2"/>
</dbReference>
<organism evidence="1 2">
    <name type="scientific">Phocaeicola barnesiae</name>
    <dbReference type="NCBI Taxonomy" id="376804"/>
    <lineage>
        <taxon>Bacteria</taxon>
        <taxon>Pseudomonadati</taxon>
        <taxon>Bacteroidota</taxon>
        <taxon>Bacteroidia</taxon>
        <taxon>Bacteroidales</taxon>
        <taxon>Bacteroidaceae</taxon>
        <taxon>Phocaeicola</taxon>
    </lineage>
</organism>
<protein>
    <recommendedName>
        <fullName evidence="3">PKD domain-containing protein</fullName>
    </recommendedName>
</protein>
<name>A0AAW5N8Y6_9BACT</name>
<dbReference type="PROSITE" id="PS51257">
    <property type="entry name" value="PROKAR_LIPOPROTEIN"/>
    <property type="match status" value="1"/>
</dbReference>
<evidence type="ECO:0000313" key="2">
    <source>
        <dbReference type="Proteomes" id="UP001204579"/>
    </source>
</evidence>
<sequence>MKKIYHHIGCMALTIAMTCGFSACSPEEFAAPSEEGIPVVSAYEDGIRIDVNQETNYVTFSFEGEGVMPVWIIDGQYSTSFSVTKYYRKAGDYTVDVKFTNANGMSDGTITKTFHIDKTIMNGFAGFKYDTEFNLWKSATIGTPTFYYAPGWTQIADPAYKAEGTGYKVTLPEATTETWQAQMMLPTNLSSEASKHYDFSTILTSTTDHPHVMVKLVDSTDDNVFFFAQTIALTANEPVCFWKSDMEGLDIANLKLVLDFGGNAANTEVTFEDIVFKDHANDDGTIVPSEEQVPEPNWSAVDSADNLWNGINYTTSFYYAPGWSQIADPTFTPEGTQYSLTFPEGTSEQWQNQVTFTTENLTTSASENYDFRVSLKANQNITGVTVKLAQTDDDNVFLFMERYDLTANEECIVKIIDVEGVDINPAKLIFDFGGNPAGTEVVIKDIILQTHKD</sequence>
<dbReference type="GeneID" id="82444582"/>
<dbReference type="Proteomes" id="UP001204579">
    <property type="component" value="Unassembled WGS sequence"/>
</dbReference>
<dbReference type="Gene3D" id="2.60.120.260">
    <property type="entry name" value="Galactose-binding domain-like"/>
    <property type="match status" value="2"/>
</dbReference>